<dbReference type="RefSeq" id="WP_021286735.1">
    <property type="nucleotide sequence ID" value="NZ_AUPZ01000002.1"/>
</dbReference>
<evidence type="ECO:0008006" key="3">
    <source>
        <dbReference type="Google" id="ProtNLM"/>
    </source>
</evidence>
<keyword evidence="2" id="KW-1185">Reference proteome</keyword>
<dbReference type="PATRIC" id="fig|1172190.3.peg.445"/>
<dbReference type="EMBL" id="AUPZ01000002">
    <property type="protein sequence ID" value="EQB40655.1"/>
    <property type="molecule type" value="Genomic_DNA"/>
</dbReference>
<comment type="caution">
    <text evidence="1">The sequence shown here is derived from an EMBL/GenBank/DDBJ whole genome shotgun (WGS) entry which is preliminary data.</text>
</comment>
<dbReference type="STRING" id="1172190.M947_02270"/>
<gene>
    <name evidence="1" type="ORF">M947_02270</name>
</gene>
<dbReference type="eggNOG" id="COG3087">
    <property type="taxonomic scope" value="Bacteria"/>
</dbReference>
<organism evidence="1 2">
    <name type="scientific">Sulfurimonas hongkongensis</name>
    <dbReference type="NCBI Taxonomy" id="1172190"/>
    <lineage>
        <taxon>Bacteria</taxon>
        <taxon>Pseudomonadati</taxon>
        <taxon>Campylobacterota</taxon>
        <taxon>Epsilonproteobacteria</taxon>
        <taxon>Campylobacterales</taxon>
        <taxon>Sulfurimonadaceae</taxon>
        <taxon>Sulfurimonas</taxon>
    </lineage>
</organism>
<evidence type="ECO:0000313" key="2">
    <source>
        <dbReference type="Proteomes" id="UP000015520"/>
    </source>
</evidence>
<evidence type="ECO:0000313" key="1">
    <source>
        <dbReference type="EMBL" id="EQB40655.1"/>
    </source>
</evidence>
<reference evidence="1 2" key="1">
    <citation type="submission" date="2013-07" db="EMBL/GenBank/DDBJ databases">
        <title>Sulfurimonas hongkongensis AST-10 Genome Sequencing.</title>
        <authorList>
            <person name="Cai L."/>
            <person name="Zhang T."/>
        </authorList>
    </citation>
    <scope>NUCLEOTIDE SEQUENCE [LARGE SCALE GENOMIC DNA]</scope>
    <source>
        <strain evidence="1 2">AST-10</strain>
    </source>
</reference>
<protein>
    <recommendedName>
        <fullName evidence="3">Transglutaminase-like domain-containing protein</fullName>
    </recommendedName>
</protein>
<sequence>MQQNKDGEPKSFKPLGHFSLLVASFLLTLPLLGAGNFEDFKRFQAQSFSKYKDERDNAFNKHLKSQWEAYNAYKGTPLYEKPKSKVLPDAQLVKPKSVGPKVSIEIKSPKDLTTYKKDEKKEKKPQIVAKETVKKDINFEFFGTAVSFDIAKGMKSARFYPQNKDGILSFFNSCASSDYDTLIREIKRESSVMNLNDWGLYLLVLEISKQVHQNQDDANMLSWFLFNKLGYAVKVGLANNHVVLMHYSEKIIYDTPNYIFDNKKYYVISNYAKGSAGRLYSYKQDYPEATKPLDLALKSLPKFDELLKSKTLHFENYSREYTLFYEYNQNLLDFMATYPQADYETFFNAPMDERTYSSIAKDMKKYVDGMSASDAINFVLHFVQKSFIYETDQEQFAREKVMFATETLYYDKSDCEDRATLFSYLIKELFGISVLGVKYKDHMATALYVPMSGDSIEVNKKKFIVADPTYINSNIGQSMPKYKSINPESFVVVKRD</sequence>
<dbReference type="AlphaFoldDB" id="T0JHW2"/>
<name>T0JHW2_9BACT</name>
<proteinExistence type="predicted"/>
<dbReference type="Proteomes" id="UP000015520">
    <property type="component" value="Unassembled WGS sequence"/>
</dbReference>
<dbReference type="Gene3D" id="3.10.620.30">
    <property type="match status" value="1"/>
</dbReference>
<accession>T0JHW2</accession>